<evidence type="ECO:0000313" key="4">
    <source>
        <dbReference type="EMBL" id="VEU55150.1"/>
    </source>
</evidence>
<dbReference type="KEGG" id="mob:NCTC10112_00028"/>
<dbReference type="SUPFAM" id="SSF47729">
    <property type="entry name" value="IHF-like DNA-binding proteins"/>
    <property type="match status" value="1"/>
</dbReference>
<dbReference type="InterPro" id="IPR010992">
    <property type="entry name" value="IHF-like_DNA-bd_dom_sf"/>
</dbReference>
<reference evidence="4 5" key="1">
    <citation type="submission" date="2019-01" db="EMBL/GenBank/DDBJ databases">
        <authorList>
            <consortium name="Pathogen Informatics"/>
        </authorList>
    </citation>
    <scope>NUCLEOTIDE SEQUENCE [LARGE SCALE GENOMIC DNA]</scope>
    <source>
        <strain evidence="4 5">NCTC10112</strain>
    </source>
</reference>
<evidence type="ECO:0000313" key="5">
    <source>
        <dbReference type="Proteomes" id="UP000290482"/>
    </source>
</evidence>
<dbReference type="PANTHER" id="PTHR33175">
    <property type="entry name" value="DNA-BINDING PROTEIN HU"/>
    <property type="match status" value="1"/>
</dbReference>
<dbReference type="OrthoDB" id="9799835at2"/>
<protein>
    <submittedName>
        <fullName evidence="4">Nucleoid DNA-binding protein</fullName>
    </submittedName>
</protein>
<evidence type="ECO:0000256" key="2">
    <source>
        <dbReference type="ARBA" id="ARBA00023125"/>
    </source>
</evidence>
<organism evidence="4 5">
    <name type="scientific">Metamycoplasma orale</name>
    <name type="common">Mycoplasma orale</name>
    <dbReference type="NCBI Taxonomy" id="2121"/>
    <lineage>
        <taxon>Bacteria</taxon>
        <taxon>Bacillati</taxon>
        <taxon>Mycoplasmatota</taxon>
        <taxon>Mycoplasmoidales</taxon>
        <taxon>Metamycoplasmataceae</taxon>
        <taxon>Metamycoplasma</taxon>
    </lineage>
</organism>
<dbReference type="InterPro" id="IPR000119">
    <property type="entry name" value="Hist_DNA-bd"/>
</dbReference>
<keyword evidence="2 4" id="KW-0238">DNA-binding</keyword>
<dbReference type="PANTHER" id="PTHR33175:SF3">
    <property type="entry name" value="DNA-BINDING PROTEIN HU-BETA"/>
    <property type="match status" value="1"/>
</dbReference>
<gene>
    <name evidence="4" type="primary">hup</name>
    <name evidence="4" type="ORF">NCTC10112_00028</name>
</gene>
<evidence type="ECO:0000256" key="3">
    <source>
        <dbReference type="RuleBase" id="RU003939"/>
    </source>
</evidence>
<keyword evidence="1" id="KW-0226">DNA condensation</keyword>
<dbReference type="GO" id="GO:0030261">
    <property type="term" value="P:chromosome condensation"/>
    <property type="evidence" value="ECO:0007669"/>
    <property type="project" value="UniProtKB-KW"/>
</dbReference>
<dbReference type="SMART" id="SM00411">
    <property type="entry name" value="BHL"/>
    <property type="match status" value="1"/>
</dbReference>
<comment type="similarity">
    <text evidence="3">Belongs to the bacterial histone-like protein family.</text>
</comment>
<dbReference type="Gene3D" id="4.10.520.10">
    <property type="entry name" value="IHF-like DNA-binding proteins"/>
    <property type="match status" value="1"/>
</dbReference>
<dbReference type="Pfam" id="PF00216">
    <property type="entry name" value="Bac_DNA_binding"/>
    <property type="match status" value="1"/>
</dbReference>
<dbReference type="CDD" id="cd00591">
    <property type="entry name" value="HU_IHF"/>
    <property type="match status" value="1"/>
</dbReference>
<dbReference type="GO" id="GO:0003677">
    <property type="term" value="F:DNA binding"/>
    <property type="evidence" value="ECO:0007669"/>
    <property type="project" value="UniProtKB-KW"/>
</dbReference>
<accession>A0A448ZV61</accession>
<evidence type="ECO:0000256" key="1">
    <source>
        <dbReference type="ARBA" id="ARBA00023067"/>
    </source>
</evidence>
<proteinExistence type="inferred from homology"/>
<dbReference type="EMBL" id="LR214940">
    <property type="protein sequence ID" value="VEU55150.1"/>
    <property type="molecule type" value="Genomic_DNA"/>
</dbReference>
<name>A0A448ZV61_METOS</name>
<sequence>MNKRDLIVRASENTGHPQVLIESIFDELEKIIAEELAKKEIVSISGFGTFSTIDKPEIERLNHFTKEKIIVPAKTEPKFRFSDVFKAQVNRN</sequence>
<dbReference type="Proteomes" id="UP000290482">
    <property type="component" value="Chromosome"/>
</dbReference>
<dbReference type="GO" id="GO:0030527">
    <property type="term" value="F:structural constituent of chromatin"/>
    <property type="evidence" value="ECO:0007669"/>
    <property type="project" value="InterPro"/>
</dbReference>
<keyword evidence="5" id="KW-1185">Reference proteome</keyword>
<dbReference type="AlphaFoldDB" id="A0A448ZV61"/>
<dbReference type="RefSeq" id="WP_022935911.1">
    <property type="nucleotide sequence ID" value="NZ_LR214940.1"/>
</dbReference>